<feature type="region of interest" description="Disordered" evidence="1">
    <location>
        <begin position="468"/>
        <end position="492"/>
    </location>
</feature>
<sequence>MARKPALTTDKLKDLGAEKLAQLVLDEAERNAGFRRQVKAALAGKSGPQAIAKLVDRRLSGLARARSFIEWDKARAFAEDLRSLTDTLTSELGAAAPGLAVDRLLRFIDTHEQVFERVDDSSGRVQDVYSQAIAATGDLAPRLTNAEADQLPEKIMTALGESTHGYLAEVTTAVAPHLPQDSLARWDAELKVAIAERKAEEATRPREGWFNSMTSQWAEMRQTIATARGDLDLLVALEAGKRPHMQDTLGISAQLLAAGRSAEALDWVRKPGRRAFVEDERDMPPPRVSLEARILETLGDAPAAQALRWRCFEATLSAGTLRDYLAQLPDFEDVEAEDRAHAYALEKAAPEAALQFFLDWPRTDLTAKLIVMHPDRWDGSDWHILPKVAELLEHDHPLAATVLYRALLDNILARARSKVYGHGATYLRKLALLAEDADAARPGEMAGHATYLAELKKVHPRKSGFWARVGEGKAETPQASRSRRHDWVKGSE</sequence>
<gene>
    <name evidence="2" type="ORF">SAMN04488078_10222</name>
</gene>
<dbReference type="EMBL" id="FZON01000022">
    <property type="protein sequence ID" value="SNS59362.1"/>
    <property type="molecule type" value="Genomic_DNA"/>
</dbReference>
<evidence type="ECO:0000313" key="3">
    <source>
        <dbReference type="Proteomes" id="UP000198440"/>
    </source>
</evidence>
<dbReference type="AlphaFoldDB" id="A0A239FT48"/>
<protein>
    <submittedName>
        <fullName evidence="2">Uncharacterized protein</fullName>
    </submittedName>
</protein>
<dbReference type="InterPro" id="IPR049245">
    <property type="entry name" value="DUF6880"/>
</dbReference>
<dbReference type="Pfam" id="PF21810">
    <property type="entry name" value="DUF6880"/>
    <property type="match status" value="1"/>
</dbReference>
<evidence type="ECO:0000313" key="2">
    <source>
        <dbReference type="EMBL" id="SNS59362.1"/>
    </source>
</evidence>
<evidence type="ECO:0000256" key="1">
    <source>
        <dbReference type="SAM" id="MobiDB-lite"/>
    </source>
</evidence>
<organism evidence="2 3">
    <name type="scientific">Antarctobacter heliothermus</name>
    <dbReference type="NCBI Taxonomy" id="74033"/>
    <lineage>
        <taxon>Bacteria</taxon>
        <taxon>Pseudomonadati</taxon>
        <taxon>Pseudomonadota</taxon>
        <taxon>Alphaproteobacteria</taxon>
        <taxon>Rhodobacterales</taxon>
        <taxon>Roseobacteraceae</taxon>
        <taxon>Antarctobacter</taxon>
    </lineage>
</organism>
<dbReference type="RefSeq" id="WP_089278217.1">
    <property type="nucleotide sequence ID" value="NZ_FZON01000022.1"/>
</dbReference>
<dbReference type="Proteomes" id="UP000198440">
    <property type="component" value="Unassembled WGS sequence"/>
</dbReference>
<name>A0A239FT48_9RHOB</name>
<reference evidence="2 3" key="1">
    <citation type="submission" date="2017-06" db="EMBL/GenBank/DDBJ databases">
        <authorList>
            <person name="Kim H.J."/>
            <person name="Triplett B.A."/>
        </authorList>
    </citation>
    <scope>NUCLEOTIDE SEQUENCE [LARGE SCALE GENOMIC DNA]</scope>
    <source>
        <strain evidence="2 3">DSM 11445</strain>
    </source>
</reference>
<dbReference type="OrthoDB" id="7183688at2"/>
<accession>A0A239FT48</accession>
<proteinExistence type="predicted"/>